<dbReference type="SUPFAM" id="SSF47384">
    <property type="entry name" value="Homodimeric domain of signal transducing histidine kinase"/>
    <property type="match status" value="1"/>
</dbReference>
<dbReference type="CDD" id="cd16922">
    <property type="entry name" value="HATPase_EvgS-ArcB-TorS-like"/>
    <property type="match status" value="1"/>
</dbReference>
<dbReference type="SUPFAM" id="SSF52172">
    <property type="entry name" value="CheY-like"/>
    <property type="match status" value="1"/>
</dbReference>
<dbReference type="RefSeq" id="WP_342884193.1">
    <property type="nucleotide sequence ID" value="NZ_JBBMQU010000028.1"/>
</dbReference>
<feature type="domain" description="Histidine kinase" evidence="6">
    <location>
        <begin position="296"/>
        <end position="512"/>
    </location>
</feature>
<dbReference type="Gene3D" id="1.10.287.130">
    <property type="match status" value="1"/>
</dbReference>
<dbReference type="InterPro" id="IPR001789">
    <property type="entry name" value="Sig_transdc_resp-reg_receiver"/>
</dbReference>
<dbReference type="SUPFAM" id="SSF55785">
    <property type="entry name" value="PYP-like sensor domain (PAS domain)"/>
    <property type="match status" value="1"/>
</dbReference>
<dbReference type="InterPro" id="IPR036097">
    <property type="entry name" value="HisK_dim/P_sf"/>
</dbReference>
<dbReference type="InterPro" id="IPR035965">
    <property type="entry name" value="PAS-like_dom_sf"/>
</dbReference>
<dbReference type="SMART" id="SM00387">
    <property type="entry name" value="HATPase_c"/>
    <property type="match status" value="1"/>
</dbReference>
<dbReference type="Pfam" id="PF00512">
    <property type="entry name" value="HisKA"/>
    <property type="match status" value="1"/>
</dbReference>
<feature type="domain" description="Response regulatory" evidence="7">
    <location>
        <begin position="530"/>
        <end position="645"/>
    </location>
</feature>
<feature type="modified residue" description="4-aspartylphosphate" evidence="5">
    <location>
        <position position="579"/>
    </location>
</feature>
<evidence type="ECO:0000259" key="8">
    <source>
        <dbReference type="PROSITE" id="PS50113"/>
    </source>
</evidence>
<evidence type="ECO:0000259" key="6">
    <source>
        <dbReference type="PROSITE" id="PS50109"/>
    </source>
</evidence>
<evidence type="ECO:0000256" key="1">
    <source>
        <dbReference type="ARBA" id="ARBA00000085"/>
    </source>
</evidence>
<evidence type="ECO:0000313" key="9">
    <source>
        <dbReference type="EMBL" id="MEM5552010.1"/>
    </source>
</evidence>
<keyword evidence="10" id="KW-1185">Reference proteome</keyword>
<feature type="domain" description="PAC" evidence="8">
    <location>
        <begin position="226"/>
        <end position="278"/>
    </location>
</feature>
<dbReference type="Proteomes" id="UP001388366">
    <property type="component" value="Unassembled WGS sequence"/>
</dbReference>
<dbReference type="SUPFAM" id="SSF55874">
    <property type="entry name" value="ATPase domain of HSP90 chaperone/DNA topoisomerase II/histidine kinase"/>
    <property type="match status" value="1"/>
</dbReference>
<name>A0ABU9U5F1_9GAMM</name>
<keyword evidence="3 5" id="KW-0597">Phosphoprotein</keyword>
<dbReference type="PANTHER" id="PTHR45339">
    <property type="entry name" value="HYBRID SIGNAL TRANSDUCTION HISTIDINE KINASE J"/>
    <property type="match status" value="1"/>
</dbReference>
<comment type="catalytic activity">
    <reaction evidence="1">
        <text>ATP + protein L-histidine = ADP + protein N-phospho-L-histidine.</text>
        <dbReference type="EC" id="2.7.13.3"/>
    </reaction>
</comment>
<evidence type="ECO:0000256" key="4">
    <source>
        <dbReference type="ARBA" id="ARBA00023012"/>
    </source>
</evidence>
<dbReference type="CDD" id="cd00082">
    <property type="entry name" value="HisKA"/>
    <property type="match status" value="1"/>
</dbReference>
<dbReference type="PROSITE" id="PS50113">
    <property type="entry name" value="PAC"/>
    <property type="match status" value="1"/>
</dbReference>
<dbReference type="PROSITE" id="PS50110">
    <property type="entry name" value="RESPONSE_REGULATORY"/>
    <property type="match status" value="1"/>
</dbReference>
<dbReference type="EMBL" id="JBBMQU010000028">
    <property type="protein sequence ID" value="MEM5552010.1"/>
    <property type="molecule type" value="Genomic_DNA"/>
</dbReference>
<dbReference type="InterPro" id="IPR003594">
    <property type="entry name" value="HATPase_dom"/>
</dbReference>
<proteinExistence type="predicted"/>
<evidence type="ECO:0000256" key="2">
    <source>
        <dbReference type="ARBA" id="ARBA00012438"/>
    </source>
</evidence>
<dbReference type="Gene3D" id="3.30.565.10">
    <property type="entry name" value="Histidine kinase-like ATPase, C-terminal domain"/>
    <property type="match status" value="1"/>
</dbReference>
<dbReference type="PANTHER" id="PTHR45339:SF1">
    <property type="entry name" value="HYBRID SIGNAL TRANSDUCTION HISTIDINE KINASE J"/>
    <property type="match status" value="1"/>
</dbReference>
<dbReference type="Gene3D" id="3.30.450.20">
    <property type="entry name" value="PAS domain"/>
    <property type="match status" value="1"/>
</dbReference>
<comment type="caution">
    <text evidence="9">The sequence shown here is derived from an EMBL/GenBank/DDBJ whole genome shotgun (WGS) entry which is preliminary data.</text>
</comment>
<accession>A0ABU9U5F1</accession>
<dbReference type="InterPro" id="IPR003661">
    <property type="entry name" value="HisK_dim/P_dom"/>
</dbReference>
<protein>
    <recommendedName>
        <fullName evidence="2">histidine kinase</fullName>
        <ecNumber evidence="2">2.7.13.3</ecNumber>
    </recommendedName>
</protein>
<dbReference type="PRINTS" id="PR00344">
    <property type="entry name" value="BCTRLSENSOR"/>
</dbReference>
<gene>
    <name evidence="9" type="ORF">WNY63_14850</name>
</gene>
<reference evidence="9 10" key="1">
    <citation type="submission" date="2024-03" db="EMBL/GenBank/DDBJ databases">
        <title>Community enrichment and isolation of bacterial strains for fucoidan degradation.</title>
        <authorList>
            <person name="Sichert A."/>
        </authorList>
    </citation>
    <scope>NUCLEOTIDE SEQUENCE [LARGE SCALE GENOMIC DNA]</scope>
    <source>
        <strain evidence="9 10">AS81</strain>
    </source>
</reference>
<organism evidence="9 10">
    <name type="scientific">Pseudoalteromonas neustonica</name>
    <dbReference type="NCBI Taxonomy" id="1840331"/>
    <lineage>
        <taxon>Bacteria</taxon>
        <taxon>Pseudomonadati</taxon>
        <taxon>Pseudomonadota</taxon>
        <taxon>Gammaproteobacteria</taxon>
        <taxon>Alteromonadales</taxon>
        <taxon>Pseudoalteromonadaceae</taxon>
        <taxon>Pseudoalteromonas</taxon>
    </lineage>
</organism>
<dbReference type="EC" id="2.7.13.3" evidence="2"/>
<dbReference type="SMART" id="SM00448">
    <property type="entry name" value="REC"/>
    <property type="match status" value="1"/>
</dbReference>
<evidence type="ECO:0000256" key="3">
    <source>
        <dbReference type="ARBA" id="ARBA00022553"/>
    </source>
</evidence>
<dbReference type="SMART" id="SM00388">
    <property type="entry name" value="HisKA"/>
    <property type="match status" value="1"/>
</dbReference>
<dbReference type="InterPro" id="IPR011006">
    <property type="entry name" value="CheY-like_superfamily"/>
</dbReference>
<evidence type="ECO:0000259" key="7">
    <source>
        <dbReference type="PROSITE" id="PS50110"/>
    </source>
</evidence>
<dbReference type="Gene3D" id="3.40.50.2300">
    <property type="match status" value="1"/>
</dbReference>
<dbReference type="InterPro" id="IPR004358">
    <property type="entry name" value="Sig_transdc_His_kin-like_C"/>
</dbReference>
<dbReference type="Pfam" id="PF02518">
    <property type="entry name" value="HATPase_c"/>
    <property type="match status" value="1"/>
</dbReference>
<evidence type="ECO:0000313" key="10">
    <source>
        <dbReference type="Proteomes" id="UP001388366"/>
    </source>
</evidence>
<dbReference type="InterPro" id="IPR036890">
    <property type="entry name" value="HATPase_C_sf"/>
</dbReference>
<dbReference type="InterPro" id="IPR000700">
    <property type="entry name" value="PAS-assoc_C"/>
</dbReference>
<dbReference type="Pfam" id="PF00072">
    <property type="entry name" value="Response_reg"/>
    <property type="match status" value="1"/>
</dbReference>
<dbReference type="InterPro" id="IPR005467">
    <property type="entry name" value="His_kinase_dom"/>
</dbReference>
<dbReference type="CDD" id="cd17546">
    <property type="entry name" value="REC_hyHK_CKI1_RcsC-like"/>
    <property type="match status" value="1"/>
</dbReference>
<sequence length="647" mass="73298">MQIKNNYSSSRLKDDLALLTTSKDEQDAYDNLKKILCNYIDYDECAILGKQGNSYSVLYSNSTVLKVNDLIDSSELFYPKGSRIKADAVKVNALYEVTHRDFLVFTCVLKECWYQFIELQLIDILLQQFFLFIKHSASTKVKMDISQSLLRDYSLRSDLFKDFASEWFWRTDTNNIFLNVLSNDNYHKIYHKKFTNKTFDGIVTENEKKQHKKWLQFNHLLVCKEEFLDFEFEIDSDPNAWVSLSGKPQYDQQGNYIGYLGIAKDITVAKDREQALQQAKERAEEASTAKSLFLAVMSHEIRTPMNAILGMLELLSDTELTQKQTRWLNYANSSADLLLGIISDVLDFSKIESGTAELELRPTNVASLAKNIAAQFLITEKSSCIVFNTDISPTLPKLVLIDDIRLGQILFNILGNAFKFTKVGTIHLHAFCAENCLKFEVSDTGQGISNDKIDSIFDAFNQADNSVNRGQQGIGLGLTITKSLIELMNGTINVDSVLNIGTTFSISIPYQIYEEVDHSTDKEFTLKSLSILVVEDNTTNQVLVKAFLEKLNHDVTLADNGQVALDKLNDQQYDLILMDMMMPIMDGITATKIIRNKLGLNIPIFALTANASNQDKVTCLDAGMDKVLTKPIRFHDLNKALKTYFTQ</sequence>
<dbReference type="PROSITE" id="PS50109">
    <property type="entry name" value="HIS_KIN"/>
    <property type="match status" value="1"/>
</dbReference>
<keyword evidence="4" id="KW-0902">Two-component regulatory system</keyword>
<evidence type="ECO:0000256" key="5">
    <source>
        <dbReference type="PROSITE-ProRule" id="PRU00169"/>
    </source>
</evidence>